<dbReference type="Pfam" id="PF13499">
    <property type="entry name" value="EF-hand_7"/>
    <property type="match status" value="1"/>
</dbReference>
<dbReference type="GO" id="GO:0005509">
    <property type="term" value="F:calcium ion binding"/>
    <property type="evidence" value="ECO:0007669"/>
    <property type="project" value="InterPro"/>
</dbReference>
<evidence type="ECO:0000313" key="4">
    <source>
        <dbReference type="RefSeq" id="XP_013386654.1"/>
    </source>
</evidence>
<reference evidence="4" key="1">
    <citation type="submission" date="2025-08" db="UniProtKB">
        <authorList>
            <consortium name="RefSeq"/>
        </authorList>
    </citation>
    <scope>IDENTIFICATION</scope>
    <source>
        <tissue evidence="4">Gonads</tissue>
    </source>
</reference>
<dbReference type="STRING" id="7574.A0A1S3HNP4"/>
<dbReference type="SMART" id="SM00054">
    <property type="entry name" value="EFh"/>
    <property type="match status" value="2"/>
</dbReference>
<dbReference type="InParanoid" id="A0A1S3HNP4"/>
<dbReference type="KEGG" id="lak:106156082"/>
<dbReference type="InterPro" id="IPR018247">
    <property type="entry name" value="EF_Hand_1_Ca_BS"/>
</dbReference>
<keyword evidence="3" id="KW-1185">Reference proteome</keyword>
<sequence>MKHRVDVWEAIGKEAKNNEAYKASEDEFISDLLAVINTTYRASFPDLINRDFDGYDIDGDGFISPKEHEAFFYSWGIPTNYSAEAFKALDTDGDGLITRDEYIQGATDFMFSEDENSPYKNFLGPLLE</sequence>
<protein>
    <submittedName>
        <fullName evidence="4">Sarcoplasmic calcium-binding protein-like</fullName>
    </submittedName>
</protein>
<dbReference type="InterPro" id="IPR002048">
    <property type="entry name" value="EF_hand_dom"/>
</dbReference>
<name>A0A1S3HNP4_LINAN</name>
<dbReference type="GeneID" id="106156082"/>
<keyword evidence="1" id="KW-0106">Calcium</keyword>
<dbReference type="PROSITE" id="PS00018">
    <property type="entry name" value="EF_HAND_1"/>
    <property type="match status" value="1"/>
</dbReference>
<dbReference type="SUPFAM" id="SSF47473">
    <property type="entry name" value="EF-hand"/>
    <property type="match status" value="1"/>
</dbReference>
<gene>
    <name evidence="4" type="primary">LOC106156082</name>
</gene>
<dbReference type="Proteomes" id="UP000085678">
    <property type="component" value="Unplaced"/>
</dbReference>
<dbReference type="RefSeq" id="XP_013386654.1">
    <property type="nucleotide sequence ID" value="XM_013531200.1"/>
</dbReference>
<dbReference type="PROSITE" id="PS50222">
    <property type="entry name" value="EF_HAND_2"/>
    <property type="match status" value="1"/>
</dbReference>
<evidence type="ECO:0000256" key="1">
    <source>
        <dbReference type="ARBA" id="ARBA00022837"/>
    </source>
</evidence>
<proteinExistence type="predicted"/>
<accession>A0A1S3HNP4</accession>
<feature type="domain" description="EF-hand" evidence="2">
    <location>
        <begin position="77"/>
        <end position="112"/>
    </location>
</feature>
<dbReference type="OrthoDB" id="6224873at2759"/>
<dbReference type="AlphaFoldDB" id="A0A1S3HNP4"/>
<dbReference type="Gene3D" id="1.10.238.10">
    <property type="entry name" value="EF-hand"/>
    <property type="match status" value="1"/>
</dbReference>
<evidence type="ECO:0000259" key="2">
    <source>
        <dbReference type="PROSITE" id="PS50222"/>
    </source>
</evidence>
<organism evidence="3 4">
    <name type="scientific">Lingula anatina</name>
    <name type="common">Brachiopod</name>
    <name type="synonym">Lingula unguis</name>
    <dbReference type="NCBI Taxonomy" id="7574"/>
    <lineage>
        <taxon>Eukaryota</taxon>
        <taxon>Metazoa</taxon>
        <taxon>Spiralia</taxon>
        <taxon>Lophotrochozoa</taxon>
        <taxon>Brachiopoda</taxon>
        <taxon>Linguliformea</taxon>
        <taxon>Lingulata</taxon>
        <taxon>Lingulida</taxon>
        <taxon>Linguloidea</taxon>
        <taxon>Lingulidae</taxon>
        <taxon>Lingula</taxon>
    </lineage>
</organism>
<evidence type="ECO:0000313" key="3">
    <source>
        <dbReference type="Proteomes" id="UP000085678"/>
    </source>
</evidence>
<dbReference type="InterPro" id="IPR011992">
    <property type="entry name" value="EF-hand-dom_pair"/>
</dbReference>